<dbReference type="GeneID" id="8859282"/>
<dbReference type="Proteomes" id="UP000006671">
    <property type="component" value="Unassembled WGS sequence"/>
</dbReference>
<name>D2VAN5_NAEGR</name>
<sequence>MLLASESSMVMGASSKNVPLVFPDRFVVNFDVTNRDDGEHRFEGTATVSKRDDGHSHIRLSSSTIIKEMVSLLGSPEKRKHVEKTKKYYFDSTKFAFREVVHIEGSSPSSRLVPTSPFEFHKLIDTIENENYLIPDDMPIFDMAVNKMCPSVSNLRLLVFFEHQHYVLCLQKSSLKTMPIISHIINSNFIVKINRFIPVTDESQLLSLSAEEEQFFPVTPLTFSKDEKEKLYLTKTKTDPEKAYIFDSKYSCSLSWLRDDTVCGSLKRGDVTARPNRTCIFLHGVGQWPNQAGPPVNDFPDYWGKVSSYTPQCTERWFIREETKYRGWNNSELQHSYCSLSLWNNTGTVIRDKIIFTHSMGTLILAAGIQNGICSIDKDTVSWYDVMGPLRGSKASLFLKEICVRANTWTDPSIYKIVADEGGYCIGGNSTDVYPAYGTLAPDFPGIQDLVNYTAPYVTGQMCGASAYGLNSIYAVPLFLLSELVGYGQPNDGMVPIPSCQISSNNSLQPIFNQLYYEVSANHADGTCRDGDAWWGNSKPCSYYTNKV</sequence>
<dbReference type="OMA" id="CTERWFI"/>
<dbReference type="AlphaFoldDB" id="D2VAN5"/>
<dbReference type="VEuPathDB" id="AmoebaDB:NAEGRDRAFT_65919"/>
<protein>
    <submittedName>
        <fullName evidence="1">Predicted protein</fullName>
    </submittedName>
</protein>
<dbReference type="KEGG" id="ngr:NAEGRDRAFT_65919"/>
<dbReference type="eggNOG" id="ENOG502S48E">
    <property type="taxonomic scope" value="Eukaryota"/>
</dbReference>
<gene>
    <name evidence="1" type="ORF">NAEGRDRAFT_65919</name>
</gene>
<keyword evidence="2" id="KW-1185">Reference proteome</keyword>
<evidence type="ECO:0000313" key="2">
    <source>
        <dbReference type="Proteomes" id="UP000006671"/>
    </source>
</evidence>
<accession>D2VAN5</accession>
<dbReference type="InterPro" id="IPR029058">
    <property type="entry name" value="AB_hydrolase_fold"/>
</dbReference>
<dbReference type="EMBL" id="GG738860">
    <property type="protein sequence ID" value="EFC45984.1"/>
    <property type="molecule type" value="Genomic_DNA"/>
</dbReference>
<proteinExistence type="predicted"/>
<dbReference type="Gene3D" id="3.40.50.1820">
    <property type="entry name" value="alpha/beta hydrolase"/>
    <property type="match status" value="1"/>
</dbReference>
<dbReference type="OrthoDB" id="10250568at2759"/>
<evidence type="ECO:0000313" key="1">
    <source>
        <dbReference type="EMBL" id="EFC45984.1"/>
    </source>
</evidence>
<reference evidence="1 2" key="1">
    <citation type="journal article" date="2010" name="Cell">
        <title>The genome of Naegleria gruberi illuminates early eukaryotic versatility.</title>
        <authorList>
            <person name="Fritz-Laylin L.K."/>
            <person name="Prochnik S.E."/>
            <person name="Ginger M.L."/>
            <person name="Dacks J.B."/>
            <person name="Carpenter M.L."/>
            <person name="Field M.C."/>
            <person name="Kuo A."/>
            <person name="Paredez A."/>
            <person name="Chapman J."/>
            <person name="Pham J."/>
            <person name="Shu S."/>
            <person name="Neupane R."/>
            <person name="Cipriano M."/>
            <person name="Mancuso J."/>
            <person name="Tu H."/>
            <person name="Salamov A."/>
            <person name="Lindquist E."/>
            <person name="Shapiro H."/>
            <person name="Lucas S."/>
            <person name="Grigoriev I.V."/>
            <person name="Cande W.Z."/>
            <person name="Fulton C."/>
            <person name="Rokhsar D.S."/>
            <person name="Dawson S.C."/>
        </authorList>
    </citation>
    <scope>NUCLEOTIDE SEQUENCE [LARGE SCALE GENOMIC DNA]</scope>
    <source>
        <strain evidence="1 2">NEG-M</strain>
    </source>
</reference>
<organism evidence="2">
    <name type="scientific">Naegleria gruberi</name>
    <name type="common">Amoeba</name>
    <dbReference type="NCBI Taxonomy" id="5762"/>
    <lineage>
        <taxon>Eukaryota</taxon>
        <taxon>Discoba</taxon>
        <taxon>Heterolobosea</taxon>
        <taxon>Tetramitia</taxon>
        <taxon>Eutetramitia</taxon>
        <taxon>Vahlkampfiidae</taxon>
        <taxon>Naegleria</taxon>
    </lineage>
</organism>
<dbReference type="InParanoid" id="D2VAN5"/>
<dbReference type="RefSeq" id="XP_002678728.1">
    <property type="nucleotide sequence ID" value="XM_002678682.1"/>
</dbReference>